<evidence type="ECO:0000313" key="2">
    <source>
        <dbReference type="EMBL" id="MBM2355038.1"/>
    </source>
</evidence>
<keyword evidence="1" id="KW-0812">Transmembrane</keyword>
<protein>
    <submittedName>
        <fullName evidence="2">Uncharacterized protein</fullName>
    </submittedName>
</protein>
<comment type="caution">
    <text evidence="2">The sequence shown here is derived from an EMBL/GenBank/DDBJ whole genome shotgun (WGS) entry which is preliminary data.</text>
</comment>
<evidence type="ECO:0000313" key="3">
    <source>
        <dbReference type="Proteomes" id="UP000809337"/>
    </source>
</evidence>
<dbReference type="AlphaFoldDB" id="A0A9Q2NKH2"/>
<dbReference type="EMBL" id="JAFBWN010000005">
    <property type="protein sequence ID" value="MBM2355038.1"/>
    <property type="molecule type" value="Genomic_DNA"/>
</dbReference>
<sequence>MMGSDAIADWFRYWELLASLIKGVAWPITVFMFGFYFRKEIGEAIPRIVKFGAAGVEMSVPKQLKNTPKETLSEEVISDKYLENLKDPVAAELEEKNRQDLNALAPKAQSEREDLLLRALTVQQMMKSFGIAYSGIFGSQIRALHSLNSRPIPRSEAEELLSQLKITTPSLGQFSIDDYMAYLLNWRFVQFVGGKYSITETGREFLKFILDNGLSEERMN</sequence>
<name>A0A9Q2NKH2_9RHOB</name>
<dbReference type="Proteomes" id="UP000809337">
    <property type="component" value="Unassembled WGS sequence"/>
</dbReference>
<accession>A0A9Q2NKH2</accession>
<reference evidence="2" key="1">
    <citation type="submission" date="2021-01" db="EMBL/GenBank/DDBJ databases">
        <title>Diatom-associated Roseobacters Show Island Model of Population Structure.</title>
        <authorList>
            <person name="Qu L."/>
            <person name="Feng X."/>
            <person name="Chen Y."/>
            <person name="Li L."/>
            <person name="Wang X."/>
            <person name="Hu Z."/>
            <person name="Wang H."/>
            <person name="Luo H."/>
        </authorList>
    </citation>
    <scope>NUCLEOTIDE SEQUENCE</scope>
    <source>
        <strain evidence="2">SM26-45</strain>
    </source>
</reference>
<feature type="transmembrane region" description="Helical" evidence="1">
    <location>
        <begin position="16"/>
        <end position="37"/>
    </location>
</feature>
<organism evidence="2 3">
    <name type="scientific">Pseudosulfitobacter pseudonitzschiae</name>
    <dbReference type="NCBI Taxonomy" id="1402135"/>
    <lineage>
        <taxon>Bacteria</taxon>
        <taxon>Pseudomonadati</taxon>
        <taxon>Pseudomonadota</taxon>
        <taxon>Alphaproteobacteria</taxon>
        <taxon>Rhodobacterales</taxon>
        <taxon>Roseobacteraceae</taxon>
        <taxon>Pseudosulfitobacter</taxon>
    </lineage>
</organism>
<evidence type="ECO:0000256" key="1">
    <source>
        <dbReference type="SAM" id="Phobius"/>
    </source>
</evidence>
<proteinExistence type="predicted"/>
<dbReference type="RefSeq" id="WP_231034080.1">
    <property type="nucleotide sequence ID" value="NZ_JAJNGX010000005.1"/>
</dbReference>
<keyword evidence="1" id="KW-1133">Transmembrane helix</keyword>
<gene>
    <name evidence="2" type="ORF">JQX14_10835</name>
</gene>
<keyword evidence="1" id="KW-0472">Membrane</keyword>